<evidence type="ECO:0000256" key="8">
    <source>
        <dbReference type="HAMAP-Rule" id="MF_00277"/>
    </source>
</evidence>
<dbReference type="AlphaFoldDB" id="A0A939DG20"/>
<dbReference type="SMART" id="SM00471">
    <property type="entry name" value="HDc"/>
    <property type="match status" value="1"/>
</dbReference>
<dbReference type="InterPro" id="IPR043519">
    <property type="entry name" value="NT_sf"/>
</dbReference>
<dbReference type="GO" id="GO:0008893">
    <property type="term" value="F:guanosine-3',5'-bis(diphosphate) 3'-diphosphatase activity"/>
    <property type="evidence" value="ECO:0007669"/>
    <property type="project" value="UniProtKB-EC"/>
</dbReference>
<evidence type="ECO:0000256" key="1">
    <source>
        <dbReference type="ARBA" id="ARBA00022679"/>
    </source>
</evidence>
<dbReference type="SUPFAM" id="SSF81593">
    <property type="entry name" value="Nucleotidyltransferase substrate binding subunit/domain"/>
    <property type="match status" value="1"/>
</dbReference>
<dbReference type="FunFam" id="1.10.3090.10:FF:000005">
    <property type="entry name" value="Bifunctional uridylyltransferase/uridylyl-removing enzyme"/>
    <property type="match status" value="1"/>
</dbReference>
<comment type="caution">
    <text evidence="11">The sequence shown here is derived from an EMBL/GenBank/DDBJ whole genome shotgun (WGS) entry which is preliminary data.</text>
</comment>
<dbReference type="Pfam" id="PF01842">
    <property type="entry name" value="ACT"/>
    <property type="match status" value="1"/>
</dbReference>
<comment type="catalytic activity">
    <reaction evidence="8">
        <text>[protein-PII]-uridylyl-L-tyrosine + H2O = [protein-PII]-L-tyrosine + UMP + H(+)</text>
        <dbReference type="Rhea" id="RHEA:48600"/>
        <dbReference type="Rhea" id="RHEA-COMP:12147"/>
        <dbReference type="Rhea" id="RHEA-COMP:12148"/>
        <dbReference type="ChEBI" id="CHEBI:15377"/>
        <dbReference type="ChEBI" id="CHEBI:15378"/>
        <dbReference type="ChEBI" id="CHEBI:46858"/>
        <dbReference type="ChEBI" id="CHEBI:57865"/>
        <dbReference type="ChEBI" id="CHEBI:90602"/>
    </reaction>
</comment>
<feature type="domain" description="HD" evidence="10">
    <location>
        <begin position="449"/>
        <end position="571"/>
    </location>
</feature>
<dbReference type="SUPFAM" id="SSF55021">
    <property type="entry name" value="ACT-like"/>
    <property type="match status" value="2"/>
</dbReference>
<dbReference type="HAMAP" id="MF_00277">
    <property type="entry name" value="PII_uridylyl_transf"/>
    <property type="match status" value="1"/>
</dbReference>
<dbReference type="SUPFAM" id="SSF109604">
    <property type="entry name" value="HD-domain/PDEase-like"/>
    <property type="match status" value="1"/>
</dbReference>
<dbReference type="InterPro" id="IPR002912">
    <property type="entry name" value="ACT_dom"/>
</dbReference>
<dbReference type="EMBL" id="JAFKCZ010000008">
    <property type="protein sequence ID" value="MBN7797539.1"/>
    <property type="molecule type" value="Genomic_DNA"/>
</dbReference>
<proteinExistence type="inferred from homology"/>
<dbReference type="CDD" id="cd00077">
    <property type="entry name" value="HDc"/>
    <property type="match status" value="1"/>
</dbReference>
<organism evidence="11 12">
    <name type="scientific">Parahaliea mediterranea</name>
    <dbReference type="NCBI Taxonomy" id="651086"/>
    <lineage>
        <taxon>Bacteria</taxon>
        <taxon>Pseudomonadati</taxon>
        <taxon>Pseudomonadota</taxon>
        <taxon>Gammaproteobacteria</taxon>
        <taxon>Cellvibrionales</taxon>
        <taxon>Halieaceae</taxon>
        <taxon>Parahaliea</taxon>
    </lineage>
</organism>
<keyword evidence="12" id="KW-1185">Reference proteome</keyword>
<dbReference type="PROSITE" id="PS51831">
    <property type="entry name" value="HD"/>
    <property type="match status" value="1"/>
</dbReference>
<dbReference type="GO" id="GO:0008081">
    <property type="term" value="F:phosphoric diester hydrolase activity"/>
    <property type="evidence" value="ECO:0007669"/>
    <property type="project" value="UniProtKB-UniRule"/>
</dbReference>
<reference evidence="11" key="1">
    <citation type="submission" date="2021-02" db="EMBL/GenBank/DDBJ databases">
        <title>PHA producing bacteria isolated from coastal sediment in Guangdong, Shenzhen.</title>
        <authorList>
            <person name="Zheng W."/>
            <person name="Yu S."/>
            <person name="Huang Y."/>
        </authorList>
    </citation>
    <scope>NUCLEOTIDE SEQUENCE</scope>
    <source>
        <strain evidence="11">TN14-10</strain>
    </source>
</reference>
<keyword evidence="5 8" id="KW-0460">Magnesium</keyword>
<dbReference type="CDD" id="cd04899">
    <property type="entry name" value="ACT_ACR-UUR-like_2"/>
    <property type="match status" value="1"/>
</dbReference>
<dbReference type="EC" id="3.1.4.-" evidence="8"/>
<evidence type="ECO:0000256" key="3">
    <source>
        <dbReference type="ARBA" id="ARBA00022737"/>
    </source>
</evidence>
<keyword evidence="4 8" id="KW-0378">Hydrolase</keyword>
<name>A0A939DG20_9GAMM</name>
<dbReference type="PIRSF" id="PIRSF006288">
    <property type="entry name" value="PII_uridyltransf"/>
    <property type="match status" value="1"/>
</dbReference>
<dbReference type="SUPFAM" id="SSF81301">
    <property type="entry name" value="Nucleotidyltransferase"/>
    <property type="match status" value="1"/>
</dbReference>
<evidence type="ECO:0000259" key="9">
    <source>
        <dbReference type="PROSITE" id="PS51671"/>
    </source>
</evidence>
<protein>
    <recommendedName>
        <fullName evidence="8">Bifunctional uridylyltransferase/uridylyl-removing enzyme</fullName>
        <shortName evidence="8">UTase/UR</shortName>
    </recommendedName>
    <alternativeName>
        <fullName evidence="8">Bifunctional [protein-PII] modification enzyme</fullName>
    </alternativeName>
    <alternativeName>
        <fullName evidence="8">Bifunctional nitrogen sensor protein</fullName>
    </alternativeName>
    <domain>
        <recommendedName>
            <fullName evidence="8">[Protein-PII] uridylyltransferase</fullName>
            <shortName evidence="8">PII uridylyltransferase</shortName>
            <shortName evidence="8">UTase</shortName>
            <ecNumber evidence="8">2.7.7.59</ecNumber>
        </recommendedName>
    </domain>
    <domain>
        <recommendedName>
            <fullName evidence="8">[Protein-PII]-UMP uridylyl-removing enzyme</fullName>
            <shortName evidence="8">UR</shortName>
            <ecNumber evidence="8">3.1.4.-</ecNumber>
        </recommendedName>
    </domain>
</protein>
<dbReference type="Proteomes" id="UP000664303">
    <property type="component" value="Unassembled WGS sequence"/>
</dbReference>
<dbReference type="InterPro" id="IPR002934">
    <property type="entry name" value="Polymerase_NTP_transf_dom"/>
</dbReference>
<dbReference type="PROSITE" id="PS51671">
    <property type="entry name" value="ACT"/>
    <property type="match status" value="2"/>
</dbReference>
<feature type="region of interest" description="Uridylyltransferase" evidence="8">
    <location>
        <begin position="1"/>
        <end position="330"/>
    </location>
</feature>
<comment type="activity regulation">
    <text evidence="8">Uridylyltransferase (UTase) activity is inhibited by glutamine, while glutamine activates uridylyl-removing (UR) activity.</text>
</comment>
<comment type="function">
    <text evidence="8">Modifies, by uridylylation and deuridylylation, the PII regulatory proteins (GlnB and homologs), in response to the nitrogen status of the cell that GlnD senses through the glutamine level. Under low glutamine levels, catalyzes the conversion of the PII proteins and UTP to PII-UMP and PPi, while under higher glutamine levels, GlnD hydrolyzes PII-UMP to PII and UMP (deuridylylation). Thus, controls uridylylation state and activity of the PII proteins, and plays an important role in the regulation of nitrogen metabolism.</text>
</comment>
<comment type="caution">
    <text evidence="8">Lacks conserved residue(s) required for the propagation of feature annotation.</text>
</comment>
<dbReference type="Pfam" id="PF01966">
    <property type="entry name" value="HD"/>
    <property type="match status" value="1"/>
</dbReference>
<feature type="domain" description="ACT" evidence="9">
    <location>
        <begin position="804"/>
        <end position="877"/>
    </location>
</feature>
<feature type="domain" description="ACT" evidence="9">
    <location>
        <begin position="694"/>
        <end position="777"/>
    </location>
</feature>
<evidence type="ECO:0000256" key="5">
    <source>
        <dbReference type="ARBA" id="ARBA00022842"/>
    </source>
</evidence>
<dbReference type="InterPro" id="IPR045865">
    <property type="entry name" value="ACT-like_dom_sf"/>
</dbReference>
<evidence type="ECO:0000259" key="10">
    <source>
        <dbReference type="PROSITE" id="PS51831"/>
    </source>
</evidence>
<sequence length="877" mass="100440">MFDVDGFRADIAGGNTIGRCKAALGEASDYLDTQFHAGVEAGDLIRLRARFMDELLGALWDLQPWPTDTALVAVGGYGRGELHPHSDIDILILIGEDREACQGLVEAFLTLLWDIGLAVGHSVRTVKDCRVNAARDITVLTNLMEARVLRGSEPLMQAVREATSPAQMWPSAEFFRAKLDEQQARHNKYADTEYNLEPNVKGSPGGLRDLQVIGWIAERHFGVKTLDELSTGNFLTPDERRILDRGREFMWRVRYALHMVTGREEDRLLFDHQRALAELWGFEDGDKLAVEQFMQLFYRWALALGQLNEVLIQNFDQAILHASGADELRDINERFRTRNGYIEVKDERLFQQYPPALLEVFLLCAQDRDIIGIGAPTIRLLRDHRHLIDDNFRADPRNHKQFLDILRAPYRVTRQLRRMTRYGILGNYLPEFGRIVGQMQHDLFHAYTVDAHTLEVIQNMRRFQAPEYEERFPVSSRVARRLPKIELLYIAGLYHDIGKGRGGDHSELGALDAERFCLQHGLLQRDTNLVVWLVRNHLTMSAVSQRKDISDPEVIQQFARHVGDQHRLDYLFTLTVADINGTNPNLWNAWRGSLLRQLYTETKRALRRGLENPIDKQVWIEEARNAAIDILEYRGFTIEELEDLWRERGEDYFLRERAEDIAWHTEAIAGHYDRSQPLVLARSSNDSSVANATQIFIHAQSHPHLFSRVCAELEQLDLSIHDARIYNANDNMTLDTFFVLDSDGSAIAEDGARLKHIREHLARALATDTDKPAVVQRLTPRQMKSFTVPTETRMSVDEIKHVSVLEVASPDRPGLLARIGQVFVEHDVVLQAAKIQTLGERVEDVFFITDDRDQPITDPGRCEAIQDAIRERLDQQL</sequence>
<dbReference type="InterPro" id="IPR003607">
    <property type="entry name" value="HD/PDEase_dom"/>
</dbReference>
<dbReference type="Gene3D" id="1.10.3090.10">
    <property type="entry name" value="cca-adding enzyme, domain 2"/>
    <property type="match status" value="1"/>
</dbReference>
<dbReference type="NCBIfam" id="TIGR01693">
    <property type="entry name" value="UTase_glnD"/>
    <property type="match status" value="1"/>
</dbReference>
<comment type="cofactor">
    <cofactor evidence="8">
        <name>Mg(2+)</name>
        <dbReference type="ChEBI" id="CHEBI:18420"/>
    </cofactor>
</comment>
<dbReference type="InterPro" id="IPR006674">
    <property type="entry name" value="HD_domain"/>
</dbReference>
<accession>A0A939DG20</accession>
<dbReference type="EC" id="2.7.7.59" evidence="8"/>
<keyword evidence="1 8" id="KW-0808">Transferase</keyword>
<gene>
    <name evidence="8 11" type="primary">glnD</name>
    <name evidence="11" type="ORF">JYP50_13095</name>
</gene>
<dbReference type="GO" id="GO:0008773">
    <property type="term" value="F:[protein-PII] uridylyltransferase activity"/>
    <property type="evidence" value="ECO:0007669"/>
    <property type="project" value="UniProtKB-UniRule"/>
</dbReference>
<evidence type="ECO:0000256" key="6">
    <source>
        <dbReference type="ARBA" id="ARBA00023268"/>
    </source>
</evidence>
<dbReference type="CDD" id="cd05401">
    <property type="entry name" value="NT_GlnE_GlnD_like"/>
    <property type="match status" value="1"/>
</dbReference>
<dbReference type="PANTHER" id="PTHR47320:SF1">
    <property type="entry name" value="BIFUNCTIONAL URIDYLYLTRANSFERASE_URIDYLYL-REMOVING ENZYME"/>
    <property type="match status" value="1"/>
</dbReference>
<comment type="catalytic activity">
    <reaction evidence="8">
        <text>[protein-PII]-L-tyrosine + UTP = [protein-PII]-uridylyl-L-tyrosine + diphosphate</text>
        <dbReference type="Rhea" id="RHEA:13673"/>
        <dbReference type="Rhea" id="RHEA-COMP:12147"/>
        <dbReference type="Rhea" id="RHEA-COMP:12148"/>
        <dbReference type="ChEBI" id="CHEBI:33019"/>
        <dbReference type="ChEBI" id="CHEBI:46398"/>
        <dbReference type="ChEBI" id="CHEBI:46858"/>
        <dbReference type="ChEBI" id="CHEBI:90602"/>
        <dbReference type="EC" id="2.7.7.59"/>
    </reaction>
</comment>
<comment type="domain">
    <text evidence="8">Has four distinct domains: an N-terminal nucleotidyltransferase (NT) domain responsible for UTase activity, a central HD domain that encodes UR activity, and two C-terminal ACT domains that seem to have a role in glutamine sensing.</text>
</comment>
<dbReference type="Pfam" id="PF08335">
    <property type="entry name" value="GlnD_UR_UTase"/>
    <property type="match status" value="1"/>
</dbReference>
<comment type="similarity">
    <text evidence="8">Belongs to the GlnD family.</text>
</comment>
<keyword evidence="6 8" id="KW-0511">Multifunctional enzyme</keyword>
<dbReference type="InterPro" id="IPR013546">
    <property type="entry name" value="PII_UdlTrfase/GS_AdlTrfase"/>
</dbReference>
<dbReference type="Pfam" id="PF01909">
    <property type="entry name" value="NTP_transf_2"/>
    <property type="match status" value="1"/>
</dbReference>
<keyword evidence="3" id="KW-0677">Repeat</keyword>
<dbReference type="CDD" id="cd04900">
    <property type="entry name" value="ACT_UUR-like_1"/>
    <property type="match status" value="1"/>
</dbReference>
<evidence type="ECO:0000256" key="7">
    <source>
        <dbReference type="ARBA" id="ARBA00047968"/>
    </source>
</evidence>
<dbReference type="InterPro" id="IPR010043">
    <property type="entry name" value="UTase/UR"/>
</dbReference>
<evidence type="ECO:0000313" key="11">
    <source>
        <dbReference type="EMBL" id="MBN7797539.1"/>
    </source>
</evidence>
<evidence type="ECO:0000256" key="4">
    <source>
        <dbReference type="ARBA" id="ARBA00022801"/>
    </source>
</evidence>
<keyword evidence="2 8" id="KW-0548">Nucleotidyltransferase</keyword>
<evidence type="ECO:0000256" key="2">
    <source>
        <dbReference type="ARBA" id="ARBA00022695"/>
    </source>
</evidence>
<dbReference type="GO" id="GO:0006808">
    <property type="term" value="P:regulation of nitrogen utilization"/>
    <property type="evidence" value="ECO:0007669"/>
    <property type="project" value="UniProtKB-UniRule"/>
</dbReference>
<comment type="catalytic activity">
    <reaction evidence="7">
        <text>guanosine 3',5'-bis(diphosphate) + H2O = GDP + diphosphate + H(+)</text>
        <dbReference type="Rhea" id="RHEA:14253"/>
        <dbReference type="ChEBI" id="CHEBI:15377"/>
        <dbReference type="ChEBI" id="CHEBI:15378"/>
        <dbReference type="ChEBI" id="CHEBI:33019"/>
        <dbReference type="ChEBI" id="CHEBI:58189"/>
        <dbReference type="ChEBI" id="CHEBI:77828"/>
        <dbReference type="EC" id="3.1.7.2"/>
    </reaction>
</comment>
<evidence type="ECO:0000313" key="12">
    <source>
        <dbReference type="Proteomes" id="UP000664303"/>
    </source>
</evidence>
<dbReference type="PANTHER" id="PTHR47320">
    <property type="entry name" value="BIFUNCTIONAL URIDYLYLTRANSFERASE/URIDYLYL-REMOVING ENZYME"/>
    <property type="match status" value="1"/>
</dbReference>